<organism evidence="1 2">
    <name type="scientific">Halorubrum ezzemoulense</name>
    <name type="common">Halorubrum chaoviator</name>
    <dbReference type="NCBI Taxonomy" id="337243"/>
    <lineage>
        <taxon>Archaea</taxon>
        <taxon>Methanobacteriati</taxon>
        <taxon>Methanobacteriota</taxon>
        <taxon>Stenosarchaea group</taxon>
        <taxon>Halobacteria</taxon>
        <taxon>Halobacteriales</taxon>
        <taxon>Haloferacaceae</taxon>
        <taxon>Halorubrum</taxon>
    </lineage>
</organism>
<dbReference type="Gene3D" id="3.70.10.10">
    <property type="match status" value="1"/>
</dbReference>
<evidence type="ECO:0000313" key="1">
    <source>
        <dbReference type="EMBL" id="OYR73058.1"/>
    </source>
</evidence>
<accession>A0A256JW13</accession>
<dbReference type="SUPFAM" id="SSF55979">
    <property type="entry name" value="DNA clamp"/>
    <property type="match status" value="1"/>
</dbReference>
<protein>
    <submittedName>
        <fullName evidence="1">Uncharacterized protein</fullName>
    </submittedName>
</protein>
<dbReference type="OrthoDB" id="318816at2157"/>
<dbReference type="EMBL" id="NHPB01000006">
    <property type="protein sequence ID" value="OYR73058.1"/>
    <property type="molecule type" value="Genomic_DNA"/>
</dbReference>
<dbReference type="Proteomes" id="UP000216758">
    <property type="component" value="Unassembled WGS sequence"/>
</dbReference>
<proteinExistence type="predicted"/>
<dbReference type="InterPro" id="IPR046938">
    <property type="entry name" value="DNA_clamp_sf"/>
</dbReference>
<name>A0A256JW13_HALEZ</name>
<sequence>MSLVDESGRSAAPDAMTFADDDWSTSYEVPAEDLWMLLEDLETLADWAVIEFHPTGIVGRALDKSHVAMGRSVVPGEKVETAGAHCEVGVNVDALNDFQPGFLLSGQDIEVEIDRAAEELTLKEPPLAETVDIKPVSATRSQRWIDVDHGTTARMRGWEFCGAVGGACGATDHGFVFDADLNDIEVSSRDTPWETTIEDVVTETAFDSARFSSWFWPDICDRIQVENDVEVRFGQDKPIEVHVEDRVEYAVAPQLPNDDEETGGDSA</sequence>
<gene>
    <name evidence="1" type="ORF">DJ78_01300</name>
</gene>
<comment type="caution">
    <text evidence="1">The sequence shown here is derived from an EMBL/GenBank/DDBJ whole genome shotgun (WGS) entry which is preliminary data.</text>
</comment>
<reference evidence="1 2" key="1">
    <citation type="journal article" date="2014" name="Front. Microbiol.">
        <title>Population and genomic analysis of the genus Halorubrum.</title>
        <authorList>
            <person name="Fullmer M.S."/>
            <person name="Soucy S.M."/>
            <person name="Swithers K.S."/>
            <person name="Makkay A.M."/>
            <person name="Wheeler R."/>
            <person name="Ventosa A."/>
            <person name="Gogarten J.P."/>
            <person name="Papke R.T."/>
        </authorList>
    </citation>
    <scope>NUCLEOTIDE SEQUENCE [LARGE SCALE GENOMIC DNA]</scope>
    <source>
        <strain evidence="1 2">G37</strain>
    </source>
</reference>
<dbReference type="RefSeq" id="WP_094582326.1">
    <property type="nucleotide sequence ID" value="NZ_NHPB01000006.1"/>
</dbReference>
<dbReference type="AlphaFoldDB" id="A0A256JW13"/>
<evidence type="ECO:0000313" key="2">
    <source>
        <dbReference type="Proteomes" id="UP000216758"/>
    </source>
</evidence>